<keyword evidence="1" id="KW-0554">One-carbon metabolism</keyword>
<keyword evidence="3" id="KW-0658">Purine biosynthesis</keyword>
<sequence length="303" mass="33004">MTAVELDPAVVAEQYRDQVRAQVQRLANGGRSLRVVGLLGRDSGPAATYARYAAKGFGSMGIEFDLRKVAAPEVQPAIADANNDPAVDGVFLYYPLIDRPQDRWLRELVDPRKDMEGMHSFWSRLLYENQRYVDPDRTLRAILPCTPLAILKLLDYAGMRGSGSSAPLEGVTACVINRSDIVGRPLAAMLANDGARVHSLDVDGSVTFEPAIGRHAHDLHESGIDRASALAASDVVISAVPSRDFEPIRGEEIRPGAICVDVAEFTNFDPSVRDRASVFIPRVGPMTIAMAGRNLTRLAALRR</sequence>
<accession>A0ABW2AW33</accession>
<evidence type="ECO:0000313" key="8">
    <source>
        <dbReference type="Proteomes" id="UP001596356"/>
    </source>
</evidence>
<dbReference type="InterPro" id="IPR020631">
    <property type="entry name" value="THF_DH/CycHdrlase_NAD-bd_dom"/>
</dbReference>
<evidence type="ECO:0000256" key="3">
    <source>
        <dbReference type="ARBA" id="ARBA00022755"/>
    </source>
</evidence>
<dbReference type="PRINTS" id="PR00085">
    <property type="entry name" value="THFDHDRGNASE"/>
</dbReference>
<keyword evidence="7" id="KW-0560">Oxidoreductase</keyword>
<dbReference type="PANTHER" id="PTHR48099:SF3">
    <property type="entry name" value="METHYLENETETRAHYDROFOLATE DEHYDROGENASE [NAD(+)]"/>
    <property type="match status" value="1"/>
</dbReference>
<evidence type="ECO:0000313" key="7">
    <source>
        <dbReference type="EMBL" id="MFC6715269.1"/>
    </source>
</evidence>
<dbReference type="SUPFAM" id="SSF51735">
    <property type="entry name" value="NAD(P)-binding Rossmann-fold domains"/>
    <property type="match status" value="1"/>
</dbReference>
<evidence type="ECO:0000259" key="6">
    <source>
        <dbReference type="Pfam" id="PF02882"/>
    </source>
</evidence>
<evidence type="ECO:0000256" key="2">
    <source>
        <dbReference type="ARBA" id="ARBA00022605"/>
    </source>
</evidence>
<feature type="domain" description="Tetrahydrofolate dehydrogenase/cyclohydrolase catalytic" evidence="5">
    <location>
        <begin position="8"/>
        <end position="116"/>
    </location>
</feature>
<evidence type="ECO:0000256" key="4">
    <source>
        <dbReference type="ARBA" id="ARBA00023167"/>
    </source>
</evidence>
<organism evidence="7 8">
    <name type="scientific">Branchiibius cervicis</name>
    <dbReference type="NCBI Taxonomy" id="908252"/>
    <lineage>
        <taxon>Bacteria</taxon>
        <taxon>Bacillati</taxon>
        <taxon>Actinomycetota</taxon>
        <taxon>Actinomycetes</taxon>
        <taxon>Micrococcales</taxon>
        <taxon>Dermacoccaceae</taxon>
        <taxon>Branchiibius</taxon>
    </lineage>
</organism>
<dbReference type="EC" id="3.5.4.9" evidence="7"/>
<dbReference type="InterPro" id="IPR020630">
    <property type="entry name" value="THF_DH/CycHdrlase_cat_dom"/>
</dbReference>
<dbReference type="InterPro" id="IPR046346">
    <property type="entry name" value="Aminoacid_DH-like_N_sf"/>
</dbReference>
<reference evidence="8" key="1">
    <citation type="journal article" date="2019" name="Int. J. Syst. Evol. Microbiol.">
        <title>The Global Catalogue of Microorganisms (GCM) 10K type strain sequencing project: providing services to taxonomists for standard genome sequencing and annotation.</title>
        <authorList>
            <consortium name="The Broad Institute Genomics Platform"/>
            <consortium name="The Broad Institute Genome Sequencing Center for Infectious Disease"/>
            <person name="Wu L."/>
            <person name="Ma J."/>
        </authorList>
    </citation>
    <scope>NUCLEOTIDE SEQUENCE [LARGE SCALE GENOMIC DNA]</scope>
    <source>
        <strain evidence="8">NBRC 106593</strain>
    </source>
</reference>
<evidence type="ECO:0000259" key="5">
    <source>
        <dbReference type="Pfam" id="PF00763"/>
    </source>
</evidence>
<dbReference type="RefSeq" id="WP_377824253.1">
    <property type="nucleotide sequence ID" value="NZ_JBHSWJ010000002.1"/>
</dbReference>
<dbReference type="Gene3D" id="3.40.50.10860">
    <property type="entry name" value="Leucine Dehydrogenase, chain A, domain 1"/>
    <property type="match status" value="1"/>
</dbReference>
<keyword evidence="7" id="KW-0378">Hydrolase</keyword>
<dbReference type="InterPro" id="IPR000672">
    <property type="entry name" value="THF_DH/CycHdrlase"/>
</dbReference>
<gene>
    <name evidence="7" type="ORF">ACFQBT_16195</name>
</gene>
<dbReference type="Pfam" id="PF00763">
    <property type="entry name" value="THF_DHG_CYH"/>
    <property type="match status" value="1"/>
</dbReference>
<evidence type="ECO:0000256" key="1">
    <source>
        <dbReference type="ARBA" id="ARBA00022563"/>
    </source>
</evidence>
<dbReference type="Pfam" id="PF02882">
    <property type="entry name" value="THF_DHG_CYH_C"/>
    <property type="match status" value="1"/>
</dbReference>
<dbReference type="PANTHER" id="PTHR48099">
    <property type="entry name" value="C-1-TETRAHYDROFOLATE SYNTHASE, CYTOPLASMIC-RELATED"/>
    <property type="match status" value="1"/>
</dbReference>
<keyword evidence="8" id="KW-1185">Reference proteome</keyword>
<keyword evidence="2" id="KW-0028">Amino-acid biosynthesis</keyword>
<dbReference type="GO" id="GO:0004477">
    <property type="term" value="F:methenyltetrahydrofolate cyclohydrolase activity"/>
    <property type="evidence" value="ECO:0007669"/>
    <property type="project" value="UniProtKB-EC"/>
</dbReference>
<dbReference type="GO" id="GO:0004487">
    <property type="term" value="F:methylenetetrahydrofolate dehydrogenase (NAD+) activity"/>
    <property type="evidence" value="ECO:0007669"/>
    <property type="project" value="UniProtKB-EC"/>
</dbReference>
<dbReference type="Gene3D" id="3.40.50.720">
    <property type="entry name" value="NAD(P)-binding Rossmann-like Domain"/>
    <property type="match status" value="1"/>
</dbReference>
<protein>
    <submittedName>
        <fullName evidence="7">Bifunctional methylenetetrahydrofolate dehydrogenase/methenyltetrahydrofolate cyclohydrolase</fullName>
        <ecNumber evidence="7">1.5.1.15</ecNumber>
        <ecNumber evidence="7">3.5.4.9</ecNumber>
    </submittedName>
</protein>
<keyword evidence="4" id="KW-0486">Methionine biosynthesis</keyword>
<name>A0ABW2AW33_9MICO</name>
<dbReference type="EC" id="1.5.1.15" evidence="7"/>
<dbReference type="InterPro" id="IPR036291">
    <property type="entry name" value="NAD(P)-bd_dom_sf"/>
</dbReference>
<feature type="domain" description="Tetrahydrofolate dehydrogenase/cyclohydrolase NAD(P)-binding" evidence="6">
    <location>
        <begin position="144"/>
        <end position="298"/>
    </location>
</feature>
<dbReference type="EMBL" id="JBHSWJ010000002">
    <property type="protein sequence ID" value="MFC6715269.1"/>
    <property type="molecule type" value="Genomic_DNA"/>
</dbReference>
<proteinExistence type="predicted"/>
<dbReference type="SUPFAM" id="SSF53223">
    <property type="entry name" value="Aminoacid dehydrogenase-like, N-terminal domain"/>
    <property type="match status" value="1"/>
</dbReference>
<dbReference type="Proteomes" id="UP001596356">
    <property type="component" value="Unassembled WGS sequence"/>
</dbReference>
<comment type="caution">
    <text evidence="7">The sequence shown here is derived from an EMBL/GenBank/DDBJ whole genome shotgun (WGS) entry which is preliminary data.</text>
</comment>